<dbReference type="RefSeq" id="WP_089097255.1">
    <property type="nucleotide sequence ID" value="NZ_NDYL01000001.1"/>
</dbReference>
<protein>
    <recommendedName>
        <fullName evidence="4">MerR family transcriptional regulator</fullName>
    </recommendedName>
</protein>
<reference evidence="2 3" key="1">
    <citation type="submission" date="2017-04" db="EMBL/GenBank/DDBJ databases">
        <title>The genome sequence of Parageobacillus galactosidasius DSM 18751.</title>
        <authorList>
            <person name="Ramaloko W.T."/>
            <person name="Koen N."/>
            <person name="Polliack S."/>
            <person name="Aliyu H."/>
            <person name="Lebre P."/>
            <person name="Mohr T."/>
            <person name="Oswald F."/>
            <person name="Zwick M."/>
            <person name="Neumann A."/>
            <person name="Syldatk C."/>
            <person name="Cowan D."/>
            <person name="De Maayer P."/>
        </authorList>
    </citation>
    <scope>NUCLEOTIDE SEQUENCE [LARGE SCALE GENOMIC DNA]</scope>
    <source>
        <strain evidence="2 3">DSM 18751</strain>
    </source>
</reference>
<evidence type="ECO:0000313" key="2">
    <source>
        <dbReference type="EMBL" id="OXB94802.1"/>
    </source>
</evidence>
<evidence type="ECO:0008006" key="4">
    <source>
        <dbReference type="Google" id="ProtNLM"/>
    </source>
</evidence>
<dbReference type="Proteomes" id="UP000198394">
    <property type="component" value="Unassembled WGS sequence"/>
</dbReference>
<accession>A0A226QTH5</accession>
<sequence>MEINTNVWQITEFAEKITEGLEGTIHYNTVDKWFKELEKRGIHYVNRVAGEKVYDELDLAIGRFIYKRRQEKWRLDVIFEHLPKYVEVRPFPAEWESNQDIIDPSQIERKIVRTVMEELNKELSKVKEELLQTVKEVAAAQVATMLPKPKNDAQERMEKLNMIILQKRIEHKLEEEAIKLWNQKPESERMKKVGWFRKEEDLIKREEFIRKYKEENFERMLREELGIEDH</sequence>
<evidence type="ECO:0000256" key="1">
    <source>
        <dbReference type="SAM" id="Coils"/>
    </source>
</evidence>
<feature type="coiled-coil region" evidence="1">
    <location>
        <begin position="109"/>
        <end position="170"/>
    </location>
</feature>
<name>A0A226QTH5_9BACL</name>
<dbReference type="AlphaFoldDB" id="A0A226QTH5"/>
<keyword evidence="1" id="KW-0175">Coiled coil</keyword>
<proteinExistence type="predicted"/>
<gene>
    <name evidence="2" type="ORF">B9L23_08040</name>
</gene>
<evidence type="ECO:0000313" key="3">
    <source>
        <dbReference type="Proteomes" id="UP000198394"/>
    </source>
</evidence>
<keyword evidence="3" id="KW-1185">Reference proteome</keyword>
<dbReference type="EMBL" id="NDYL01000001">
    <property type="protein sequence ID" value="OXB94802.1"/>
    <property type="molecule type" value="Genomic_DNA"/>
</dbReference>
<organism evidence="2 3">
    <name type="scientific">Parageobacillus galactosidasius</name>
    <dbReference type="NCBI Taxonomy" id="883812"/>
    <lineage>
        <taxon>Bacteria</taxon>
        <taxon>Bacillati</taxon>
        <taxon>Bacillota</taxon>
        <taxon>Bacilli</taxon>
        <taxon>Bacillales</taxon>
        <taxon>Anoxybacillaceae</taxon>
        <taxon>Parageobacillus</taxon>
    </lineage>
</organism>
<comment type="caution">
    <text evidence="2">The sequence shown here is derived from an EMBL/GenBank/DDBJ whole genome shotgun (WGS) entry which is preliminary data.</text>
</comment>